<protein>
    <submittedName>
        <fullName evidence="2">Uncharacterized protein</fullName>
    </submittedName>
</protein>
<keyword evidence="1" id="KW-0472">Membrane</keyword>
<proteinExistence type="predicted"/>
<reference evidence="2" key="2">
    <citation type="submission" date="2020-08" db="EMBL/GenBank/DDBJ databases">
        <authorList>
            <person name="Lai Q."/>
        </authorList>
    </citation>
    <scope>NUCLEOTIDE SEQUENCE</scope>
    <source>
        <strain evidence="2">S27-2</strain>
    </source>
</reference>
<keyword evidence="1" id="KW-0812">Transmembrane</keyword>
<dbReference type="AlphaFoldDB" id="A0A8J6IPT4"/>
<keyword evidence="3" id="KW-1185">Reference proteome</keyword>
<comment type="caution">
    <text evidence="2">The sequence shown here is derived from an EMBL/GenBank/DDBJ whole genome shotgun (WGS) entry which is preliminary data.</text>
</comment>
<name>A0A8J6IPT4_9ALTE</name>
<dbReference type="RefSeq" id="WP_186504950.1">
    <property type="nucleotide sequence ID" value="NZ_JACNEP010000001.1"/>
</dbReference>
<evidence type="ECO:0000256" key="1">
    <source>
        <dbReference type="SAM" id="Phobius"/>
    </source>
</evidence>
<accession>A0A8J6IPT4</accession>
<evidence type="ECO:0000313" key="3">
    <source>
        <dbReference type="Proteomes" id="UP000601768"/>
    </source>
</evidence>
<dbReference type="Proteomes" id="UP000601768">
    <property type="component" value="Unassembled WGS sequence"/>
</dbReference>
<dbReference type="EMBL" id="JACNEP010000001">
    <property type="protein sequence ID" value="MBC3764479.1"/>
    <property type="molecule type" value="Genomic_DNA"/>
</dbReference>
<keyword evidence="1" id="KW-1133">Transmembrane helix</keyword>
<evidence type="ECO:0000313" key="2">
    <source>
        <dbReference type="EMBL" id="MBC3764479.1"/>
    </source>
</evidence>
<gene>
    <name evidence="2" type="ORF">H8B19_01220</name>
</gene>
<reference evidence="2" key="1">
    <citation type="journal article" date="2018" name="Int. J. Syst. Evol. Microbiol.">
        <title>Neptunicella marina gen. nov., sp. nov., isolated from surface seawater.</title>
        <authorList>
            <person name="Liu X."/>
            <person name="Lai Q."/>
            <person name="Du Y."/>
            <person name="Zhang X."/>
            <person name="Liu Z."/>
            <person name="Sun F."/>
            <person name="Shao Z."/>
        </authorList>
    </citation>
    <scope>NUCLEOTIDE SEQUENCE</scope>
    <source>
        <strain evidence="2">S27-2</strain>
    </source>
</reference>
<organism evidence="2 3">
    <name type="scientific">Neptunicella marina</name>
    <dbReference type="NCBI Taxonomy" id="2125989"/>
    <lineage>
        <taxon>Bacteria</taxon>
        <taxon>Pseudomonadati</taxon>
        <taxon>Pseudomonadota</taxon>
        <taxon>Gammaproteobacteria</taxon>
        <taxon>Alteromonadales</taxon>
        <taxon>Alteromonadaceae</taxon>
        <taxon>Neptunicella</taxon>
    </lineage>
</organism>
<sequence length="75" mass="8442">MAGSKRLLETYEKERQHKEEQLLELPAMLVNAHEEIGVLRAELKHANSFKSKLPDYLIGGLIGAIIGFTLTYLFG</sequence>
<feature type="transmembrane region" description="Helical" evidence="1">
    <location>
        <begin position="56"/>
        <end position="74"/>
    </location>
</feature>